<dbReference type="SUPFAM" id="SSF52540">
    <property type="entry name" value="P-loop containing nucleoside triphosphate hydrolases"/>
    <property type="match status" value="1"/>
</dbReference>
<dbReference type="PANTHER" id="PTHR10695:SF46">
    <property type="entry name" value="BIFUNCTIONAL COENZYME A SYNTHASE-RELATED"/>
    <property type="match status" value="1"/>
</dbReference>
<dbReference type="RefSeq" id="WP_054466635.1">
    <property type="nucleotide sequence ID" value="NZ_CP159837.1"/>
</dbReference>
<dbReference type="CDD" id="cd02022">
    <property type="entry name" value="DPCK"/>
    <property type="match status" value="1"/>
</dbReference>
<keyword evidence="3" id="KW-0963">Cytoplasm</keyword>
<evidence type="ECO:0000256" key="3">
    <source>
        <dbReference type="HAMAP-Rule" id="MF_00376"/>
    </source>
</evidence>
<comment type="function">
    <text evidence="3">Catalyzes the phosphorylation of the 3'-hydroxyl group of dephosphocoenzyme A to form coenzyme A.</text>
</comment>
<comment type="catalytic activity">
    <reaction evidence="3">
        <text>3'-dephospho-CoA + ATP = ADP + CoA + H(+)</text>
        <dbReference type="Rhea" id="RHEA:18245"/>
        <dbReference type="ChEBI" id="CHEBI:15378"/>
        <dbReference type="ChEBI" id="CHEBI:30616"/>
        <dbReference type="ChEBI" id="CHEBI:57287"/>
        <dbReference type="ChEBI" id="CHEBI:57328"/>
        <dbReference type="ChEBI" id="CHEBI:456216"/>
        <dbReference type="EC" id="2.7.1.24"/>
    </reaction>
</comment>
<organism evidence="5">
    <name type="scientific">Planktothricoides raciborskii GIHE-MW2</name>
    <dbReference type="NCBI Taxonomy" id="2792601"/>
    <lineage>
        <taxon>Bacteria</taxon>
        <taxon>Bacillati</taxon>
        <taxon>Cyanobacteriota</taxon>
        <taxon>Cyanophyceae</taxon>
        <taxon>Oscillatoriophycideae</taxon>
        <taxon>Oscillatoriales</taxon>
        <taxon>Oscillatoriaceae</taxon>
        <taxon>Planktothricoides</taxon>
    </lineage>
</organism>
<name>A0AAU8JCW0_9CYAN</name>
<accession>A0AAU8JCW0</accession>
<evidence type="ECO:0000256" key="2">
    <source>
        <dbReference type="ARBA" id="ARBA00022840"/>
    </source>
</evidence>
<dbReference type="HAMAP" id="MF_00376">
    <property type="entry name" value="Dephospho_CoA_kinase"/>
    <property type="match status" value="1"/>
</dbReference>
<dbReference type="GO" id="GO:0005737">
    <property type="term" value="C:cytoplasm"/>
    <property type="evidence" value="ECO:0007669"/>
    <property type="project" value="UniProtKB-SubCell"/>
</dbReference>
<dbReference type="EMBL" id="CP159837">
    <property type="protein sequence ID" value="XCM36595.1"/>
    <property type="molecule type" value="Genomic_DNA"/>
</dbReference>
<evidence type="ECO:0000256" key="1">
    <source>
        <dbReference type="ARBA" id="ARBA00022741"/>
    </source>
</evidence>
<sequence>MTTSANPRPLPTYTNIQPRIIGLTGGISTGKTTVSDYLATVHQLPVFDADIFARDAVKLGSPVLKAISNRYGTGILLDDGNLNRGQLGHIIFSNPAERHWIEQQIHPYVRRRLREGIQKILAPKQPPAKNNGKIQPTPQTPIVLVVPLLFEAKMTDLVTEIWVVYAPRALEIERLIKRDGLAAEQAIARIDSQMSIDEKASLADVVLDNSSTMDHLVQQIDAALLKSSR</sequence>
<evidence type="ECO:0000313" key="5">
    <source>
        <dbReference type="EMBL" id="XCM36595.1"/>
    </source>
</evidence>
<keyword evidence="3 5" id="KW-0808">Transferase</keyword>
<dbReference type="NCBIfam" id="TIGR00152">
    <property type="entry name" value="dephospho-CoA kinase"/>
    <property type="match status" value="1"/>
</dbReference>
<protein>
    <recommendedName>
        <fullName evidence="3 4">Dephospho-CoA kinase</fullName>
        <ecNumber evidence="3 4">2.7.1.24</ecNumber>
    </recommendedName>
    <alternativeName>
        <fullName evidence="3">Dephosphocoenzyme A kinase</fullName>
    </alternativeName>
</protein>
<dbReference type="Gene3D" id="3.40.50.300">
    <property type="entry name" value="P-loop containing nucleotide triphosphate hydrolases"/>
    <property type="match status" value="1"/>
</dbReference>
<dbReference type="InterPro" id="IPR027417">
    <property type="entry name" value="P-loop_NTPase"/>
</dbReference>
<dbReference type="PROSITE" id="PS51219">
    <property type="entry name" value="DPCK"/>
    <property type="match status" value="1"/>
</dbReference>
<comment type="similarity">
    <text evidence="3">Belongs to the CoaE family.</text>
</comment>
<keyword evidence="3" id="KW-0173">Coenzyme A biosynthesis</keyword>
<dbReference type="GO" id="GO:0015937">
    <property type="term" value="P:coenzyme A biosynthetic process"/>
    <property type="evidence" value="ECO:0007669"/>
    <property type="project" value="UniProtKB-UniRule"/>
</dbReference>
<comment type="pathway">
    <text evidence="3">Cofactor biosynthesis; coenzyme A biosynthesis; CoA from (R)-pantothenate: step 5/5.</text>
</comment>
<dbReference type="GO" id="GO:0005524">
    <property type="term" value="F:ATP binding"/>
    <property type="evidence" value="ECO:0007669"/>
    <property type="project" value="UniProtKB-UniRule"/>
</dbReference>
<keyword evidence="1 3" id="KW-0547">Nucleotide-binding</keyword>
<dbReference type="InterPro" id="IPR001977">
    <property type="entry name" value="Depp_CoAkinase"/>
</dbReference>
<keyword evidence="3 5" id="KW-0418">Kinase</keyword>
<dbReference type="PANTHER" id="PTHR10695">
    <property type="entry name" value="DEPHOSPHO-COA KINASE-RELATED"/>
    <property type="match status" value="1"/>
</dbReference>
<evidence type="ECO:0000256" key="4">
    <source>
        <dbReference type="NCBIfam" id="TIGR00152"/>
    </source>
</evidence>
<dbReference type="EC" id="2.7.1.24" evidence="3 4"/>
<dbReference type="AlphaFoldDB" id="A0AAU8JCW0"/>
<comment type="subcellular location">
    <subcellularLocation>
        <location evidence="3">Cytoplasm</location>
    </subcellularLocation>
</comment>
<proteinExistence type="inferred from homology"/>
<dbReference type="GO" id="GO:0004140">
    <property type="term" value="F:dephospho-CoA kinase activity"/>
    <property type="evidence" value="ECO:0007669"/>
    <property type="project" value="UniProtKB-UniRule"/>
</dbReference>
<keyword evidence="2 3" id="KW-0067">ATP-binding</keyword>
<feature type="binding site" evidence="3">
    <location>
        <begin position="28"/>
        <end position="33"/>
    </location>
    <ligand>
        <name>ATP</name>
        <dbReference type="ChEBI" id="CHEBI:30616"/>
    </ligand>
</feature>
<gene>
    <name evidence="3 5" type="primary">coaE</name>
    <name evidence="5" type="ORF">ABWT76_005365</name>
</gene>
<dbReference type="Pfam" id="PF01121">
    <property type="entry name" value="CoaE"/>
    <property type="match status" value="1"/>
</dbReference>
<reference evidence="5" key="1">
    <citation type="submission" date="2024-07" db="EMBL/GenBank/DDBJ databases">
        <authorList>
            <person name="Kim Y.J."/>
            <person name="Jeong J.Y."/>
        </authorList>
    </citation>
    <scope>NUCLEOTIDE SEQUENCE</scope>
    <source>
        <strain evidence="5">GIHE-MW2</strain>
    </source>
</reference>